<dbReference type="GO" id="GO:0005634">
    <property type="term" value="C:nucleus"/>
    <property type="evidence" value="ECO:0007669"/>
    <property type="project" value="TreeGrafter"/>
</dbReference>
<dbReference type="PANTHER" id="PTHR33142:SF15">
    <property type="entry name" value="CYCLIN-DEPENDENT PROTEIN KINASE INHIBITOR SMR4"/>
    <property type="match status" value="1"/>
</dbReference>
<evidence type="ECO:0000256" key="1">
    <source>
        <dbReference type="ARBA" id="ARBA00023013"/>
    </source>
</evidence>
<sequence>MEVGYEVAVTGEEGCSTPKHGGCKISTAAAVCPPPPKKKRQSGGAKREPPENGYFRPPDLELLFAVPQRR</sequence>
<protein>
    <submittedName>
        <fullName evidence="4">Uncharacterized protein</fullName>
    </submittedName>
</protein>
<organism evidence="4 5">
    <name type="scientific">Escallonia rubra</name>
    <dbReference type="NCBI Taxonomy" id="112253"/>
    <lineage>
        <taxon>Eukaryota</taxon>
        <taxon>Viridiplantae</taxon>
        <taxon>Streptophyta</taxon>
        <taxon>Embryophyta</taxon>
        <taxon>Tracheophyta</taxon>
        <taxon>Spermatophyta</taxon>
        <taxon>Magnoliopsida</taxon>
        <taxon>eudicotyledons</taxon>
        <taxon>Gunneridae</taxon>
        <taxon>Pentapetalae</taxon>
        <taxon>asterids</taxon>
        <taxon>campanulids</taxon>
        <taxon>Escalloniales</taxon>
        <taxon>Escalloniaceae</taxon>
        <taxon>Escallonia</taxon>
    </lineage>
</organism>
<keyword evidence="5" id="KW-1185">Reference proteome</keyword>
<dbReference type="AlphaFoldDB" id="A0AA88SC57"/>
<keyword evidence="1" id="KW-0649">Protein kinase inhibitor</keyword>
<evidence type="ECO:0000313" key="5">
    <source>
        <dbReference type="Proteomes" id="UP001187471"/>
    </source>
</evidence>
<keyword evidence="2" id="KW-0131">Cell cycle</keyword>
<name>A0AA88SC57_9ASTE</name>
<dbReference type="GO" id="GO:0032875">
    <property type="term" value="P:regulation of DNA endoreduplication"/>
    <property type="evidence" value="ECO:0007669"/>
    <property type="project" value="InterPro"/>
</dbReference>
<dbReference type="GO" id="GO:0004860">
    <property type="term" value="F:protein kinase inhibitor activity"/>
    <property type="evidence" value="ECO:0007669"/>
    <property type="project" value="UniProtKB-KW"/>
</dbReference>
<evidence type="ECO:0000313" key="4">
    <source>
        <dbReference type="EMBL" id="KAK2986395.1"/>
    </source>
</evidence>
<dbReference type="InterPro" id="IPR040389">
    <property type="entry name" value="SMR"/>
</dbReference>
<feature type="region of interest" description="Disordered" evidence="3">
    <location>
        <begin position="31"/>
        <end position="70"/>
    </location>
</feature>
<reference evidence="4" key="1">
    <citation type="submission" date="2022-12" db="EMBL/GenBank/DDBJ databases">
        <title>Draft genome assemblies for two species of Escallonia (Escalloniales).</title>
        <authorList>
            <person name="Chanderbali A."/>
            <person name="Dervinis C."/>
            <person name="Anghel I."/>
            <person name="Soltis D."/>
            <person name="Soltis P."/>
            <person name="Zapata F."/>
        </authorList>
    </citation>
    <scope>NUCLEOTIDE SEQUENCE</scope>
    <source>
        <strain evidence="4">UCBG92.1500</strain>
        <tissue evidence="4">Leaf</tissue>
    </source>
</reference>
<dbReference type="PANTHER" id="PTHR33142">
    <property type="entry name" value="CYCLIN-DEPENDENT PROTEIN KINASE INHIBITOR SMR13"/>
    <property type="match status" value="1"/>
</dbReference>
<evidence type="ECO:0000256" key="3">
    <source>
        <dbReference type="SAM" id="MobiDB-lite"/>
    </source>
</evidence>
<dbReference type="Proteomes" id="UP001187471">
    <property type="component" value="Unassembled WGS sequence"/>
</dbReference>
<gene>
    <name evidence="4" type="ORF">RJ640_022181</name>
</gene>
<comment type="caution">
    <text evidence="4">The sequence shown here is derived from an EMBL/GenBank/DDBJ whole genome shotgun (WGS) entry which is preliminary data.</text>
</comment>
<accession>A0AA88SC57</accession>
<dbReference type="EMBL" id="JAVXUO010001064">
    <property type="protein sequence ID" value="KAK2986395.1"/>
    <property type="molecule type" value="Genomic_DNA"/>
</dbReference>
<proteinExistence type="predicted"/>
<evidence type="ECO:0000256" key="2">
    <source>
        <dbReference type="ARBA" id="ARBA00023306"/>
    </source>
</evidence>